<proteinExistence type="inferred from homology"/>
<dbReference type="HOGENOM" id="CLU_010194_2_9_5"/>
<dbReference type="InterPro" id="IPR051911">
    <property type="entry name" value="SDR_oxidoreductase"/>
</dbReference>
<organism evidence="4">
    <name type="scientific">Chelativorans sp. (strain BNC1)</name>
    <dbReference type="NCBI Taxonomy" id="266779"/>
    <lineage>
        <taxon>Bacteria</taxon>
        <taxon>Pseudomonadati</taxon>
        <taxon>Pseudomonadota</taxon>
        <taxon>Alphaproteobacteria</taxon>
        <taxon>Hyphomicrobiales</taxon>
        <taxon>Phyllobacteriaceae</taxon>
        <taxon>Chelativorans</taxon>
    </lineage>
</organism>
<dbReference type="PRINTS" id="PR00081">
    <property type="entry name" value="GDHRDH"/>
</dbReference>
<reference evidence="4" key="1">
    <citation type="submission" date="2006-06" db="EMBL/GenBank/DDBJ databases">
        <title>Complete sequence of chromosome of Chelativorans sp. BNC1.</title>
        <authorList>
            <consortium name="US DOE Joint Genome Institute"/>
            <person name="Copeland A."/>
            <person name="Lucas S."/>
            <person name="Lapidus A."/>
            <person name="Barry K."/>
            <person name="Detter J.C."/>
            <person name="Glavina del Rio T."/>
            <person name="Hammon N."/>
            <person name="Israni S."/>
            <person name="Dalin E."/>
            <person name="Tice H."/>
            <person name="Pitluck S."/>
            <person name="Chertkov O."/>
            <person name="Brettin T."/>
            <person name="Bruce D."/>
            <person name="Han C."/>
            <person name="Tapia R."/>
            <person name="Gilna P."/>
            <person name="Schmutz J."/>
            <person name="Larimer F."/>
            <person name="Land M."/>
            <person name="Hauser L."/>
            <person name="Kyrpides N."/>
            <person name="Mikhailova N."/>
            <person name="Richardson P."/>
        </authorList>
    </citation>
    <scope>NUCLEOTIDE SEQUENCE</scope>
    <source>
        <strain evidence="4">BNC1</strain>
    </source>
</reference>
<name>Q11E61_CHESB</name>
<dbReference type="Pfam" id="PF00106">
    <property type="entry name" value="adh_short"/>
    <property type="match status" value="1"/>
</dbReference>
<evidence type="ECO:0000256" key="3">
    <source>
        <dbReference type="RuleBase" id="RU000363"/>
    </source>
</evidence>
<evidence type="ECO:0000256" key="1">
    <source>
        <dbReference type="ARBA" id="ARBA00006484"/>
    </source>
</evidence>
<sequence length="280" mass="30129" precursor="true">MKTWFITGVSSGFGRAIASAALAAGDRVIGTLRNEEQKKAFTAIAPGRSFGVILDVTDDAKIQPTVDLVEREVGPIDVLVNNAGYGHEGTFEESTMDDLRHQFEVNVFGAVAVTKAVLPSMRKRRAGHIVNITSMGGLITMPGLSFYHGSKFALEGLSEALGKEVKDFGIRVTAVEPGSFRTDWAGRSMIRAPRGIGDYDALMNPIRERRLAMSGNQIGDPAKLGEAVVRLVNSPEPPAHLLLGSDAVALVDRKLAELSAEYDAWKDVTLSTDFAEDSRA</sequence>
<dbReference type="PANTHER" id="PTHR43976">
    <property type="entry name" value="SHORT CHAIN DEHYDROGENASE"/>
    <property type="match status" value="1"/>
</dbReference>
<protein>
    <submittedName>
        <fullName evidence="4">Short-chain dehydrogenase/reductase SDR</fullName>
    </submittedName>
</protein>
<comment type="similarity">
    <text evidence="1 3">Belongs to the short-chain dehydrogenases/reductases (SDR) family.</text>
</comment>
<dbReference type="eggNOG" id="COG1028">
    <property type="taxonomic scope" value="Bacteria"/>
</dbReference>
<dbReference type="Gene3D" id="3.40.50.720">
    <property type="entry name" value="NAD(P)-binding Rossmann-like Domain"/>
    <property type="match status" value="1"/>
</dbReference>
<gene>
    <name evidence="4" type="ordered locus">Meso_2942</name>
</gene>
<dbReference type="CDD" id="cd05374">
    <property type="entry name" value="17beta-HSD-like_SDR_c"/>
    <property type="match status" value="1"/>
</dbReference>
<dbReference type="PANTHER" id="PTHR43976:SF16">
    <property type="entry name" value="SHORT-CHAIN DEHYDROGENASE_REDUCTASE FAMILY PROTEIN"/>
    <property type="match status" value="1"/>
</dbReference>
<evidence type="ECO:0000256" key="2">
    <source>
        <dbReference type="ARBA" id="ARBA00023002"/>
    </source>
</evidence>
<dbReference type="PRINTS" id="PR00080">
    <property type="entry name" value="SDRFAMILY"/>
</dbReference>
<dbReference type="InterPro" id="IPR002347">
    <property type="entry name" value="SDR_fam"/>
</dbReference>
<dbReference type="SUPFAM" id="SSF51735">
    <property type="entry name" value="NAD(P)-binding Rossmann-fold domains"/>
    <property type="match status" value="1"/>
</dbReference>
<dbReference type="KEGG" id="mes:Meso_2942"/>
<dbReference type="EMBL" id="CP000390">
    <property type="protein sequence ID" value="ABG64314.1"/>
    <property type="molecule type" value="Genomic_DNA"/>
</dbReference>
<dbReference type="OrthoDB" id="9793825at2"/>
<dbReference type="InterPro" id="IPR036291">
    <property type="entry name" value="NAD(P)-bd_dom_sf"/>
</dbReference>
<dbReference type="NCBIfam" id="NF004824">
    <property type="entry name" value="PRK06180.1"/>
    <property type="match status" value="1"/>
</dbReference>
<dbReference type="AlphaFoldDB" id="Q11E61"/>
<dbReference type="GO" id="GO:0016491">
    <property type="term" value="F:oxidoreductase activity"/>
    <property type="evidence" value="ECO:0007669"/>
    <property type="project" value="UniProtKB-KW"/>
</dbReference>
<keyword evidence="2" id="KW-0560">Oxidoreductase</keyword>
<evidence type="ECO:0000313" key="4">
    <source>
        <dbReference type="EMBL" id="ABG64314.1"/>
    </source>
</evidence>
<accession>Q11E61</accession>
<dbReference type="STRING" id="266779.Meso_2942"/>